<keyword evidence="6 12" id="KW-0408">Iron</keyword>
<comment type="cofactor">
    <cofactor evidence="12">
        <name>[4Fe-4S] cluster</name>
        <dbReference type="ChEBI" id="CHEBI:49883"/>
    </cofactor>
    <text evidence="12">Binds 2 [4Fe-4S] clusters. Binds 1 [4Fe-4S] cluster coordinated with 3 cysteines and an exchangeable S-adenosyl-L-methionine and 1 [4Fe-4S] cluster coordinated with 3 cysteines and the GTP-derived substrate.</text>
</comment>
<dbReference type="AlphaFoldDB" id="A0A857KHJ3"/>
<feature type="binding site" evidence="12">
    <location>
        <position position="146"/>
    </location>
    <ligand>
        <name>S-adenosyl-L-methionine</name>
        <dbReference type="ChEBI" id="CHEBI:59789"/>
    </ligand>
</feature>
<reference evidence="13" key="1">
    <citation type="journal article" date="2021" name="Nat. Microbiol.">
        <title>Cocultivation of an ultrasmall environmental parasitic bacterium with lytic ability against bacteria associated with wastewater foams.</title>
        <authorList>
            <person name="Batinovic S."/>
            <person name="Rose J.J.A."/>
            <person name="Ratcliffe J."/>
            <person name="Seviour R.J."/>
            <person name="Petrovski S."/>
        </authorList>
    </citation>
    <scope>NUCLEOTIDE SEQUENCE</scope>
    <source>
        <strain evidence="13">CON44</strain>
    </source>
</reference>
<dbReference type="GO" id="GO:0005525">
    <property type="term" value="F:GTP binding"/>
    <property type="evidence" value="ECO:0007669"/>
    <property type="project" value="UniProtKB-UniRule"/>
</dbReference>
<evidence type="ECO:0000256" key="11">
    <source>
        <dbReference type="ARBA" id="ARBA00048697"/>
    </source>
</evidence>
<organism evidence="13">
    <name type="scientific">Gordonia amarae</name>
    <dbReference type="NCBI Taxonomy" id="36821"/>
    <lineage>
        <taxon>Bacteria</taxon>
        <taxon>Bacillati</taxon>
        <taxon>Actinomycetota</taxon>
        <taxon>Actinomycetes</taxon>
        <taxon>Mycobacteriales</taxon>
        <taxon>Gordoniaceae</taxon>
        <taxon>Gordonia</taxon>
    </lineage>
</organism>
<dbReference type="PROSITE" id="PS01305">
    <property type="entry name" value="MOAA_NIFB_PQQE"/>
    <property type="match status" value="1"/>
</dbReference>
<evidence type="ECO:0000256" key="10">
    <source>
        <dbReference type="ARBA" id="ARBA00023239"/>
    </source>
</evidence>
<dbReference type="CDD" id="cd01335">
    <property type="entry name" value="Radical_SAM"/>
    <property type="match status" value="1"/>
</dbReference>
<dbReference type="RefSeq" id="WP_005189416.1">
    <property type="nucleotide sequence ID" value="NZ_CP045804.1"/>
</dbReference>
<dbReference type="InterPro" id="IPR000385">
    <property type="entry name" value="MoaA_NifB_PqqE_Fe-S-bd_CS"/>
</dbReference>
<comment type="function">
    <text evidence="12">Catalyzes the cyclization of GTP to (8S)-3',8-cyclo-7,8-dihydroguanosine 5'-triphosphate.</text>
</comment>
<evidence type="ECO:0000256" key="7">
    <source>
        <dbReference type="ARBA" id="ARBA00023014"/>
    </source>
</evidence>
<dbReference type="EMBL" id="CP045810">
    <property type="protein sequence ID" value="QHN38758.1"/>
    <property type="molecule type" value="Genomic_DNA"/>
</dbReference>
<comment type="similarity">
    <text evidence="12">Belongs to the radical SAM superfamily. MoaA family.</text>
</comment>
<comment type="pathway">
    <text evidence="12">Cofactor biosynthesis; molybdopterin biosynthesis.</text>
</comment>
<feature type="binding site" evidence="12">
    <location>
        <position position="40"/>
    </location>
    <ligand>
        <name>GTP</name>
        <dbReference type="ChEBI" id="CHEBI:37565"/>
    </ligand>
</feature>
<dbReference type="PROSITE" id="PS51918">
    <property type="entry name" value="RADICAL_SAM"/>
    <property type="match status" value="1"/>
</dbReference>
<dbReference type="Pfam" id="PF04055">
    <property type="entry name" value="Radical_SAM"/>
    <property type="match status" value="1"/>
</dbReference>
<keyword evidence="2 12" id="KW-0004">4Fe-4S</keyword>
<dbReference type="SMART" id="SM00729">
    <property type="entry name" value="Elp3"/>
    <property type="match status" value="1"/>
</dbReference>
<evidence type="ECO:0000256" key="1">
    <source>
        <dbReference type="ARBA" id="ARBA00012167"/>
    </source>
</evidence>
<evidence type="ECO:0000256" key="4">
    <source>
        <dbReference type="ARBA" id="ARBA00022723"/>
    </source>
</evidence>
<dbReference type="GO" id="GO:0061799">
    <property type="term" value="F:cyclic pyranopterin monophosphate synthase activity"/>
    <property type="evidence" value="ECO:0007669"/>
    <property type="project" value="TreeGrafter"/>
</dbReference>
<dbReference type="SFLD" id="SFLDS00029">
    <property type="entry name" value="Radical_SAM"/>
    <property type="match status" value="1"/>
</dbReference>
<evidence type="ECO:0000256" key="6">
    <source>
        <dbReference type="ARBA" id="ARBA00023004"/>
    </source>
</evidence>
<feature type="binding site" evidence="12">
    <location>
        <position position="290"/>
    </location>
    <ligand>
        <name>[4Fe-4S] cluster</name>
        <dbReference type="ChEBI" id="CHEBI:49883"/>
        <label>2</label>
        <note>4Fe-4S-substrate</note>
    </ligand>
</feature>
<dbReference type="InterPro" id="IPR007197">
    <property type="entry name" value="rSAM"/>
</dbReference>
<feature type="binding site" evidence="12">
    <location>
        <position position="304"/>
    </location>
    <ligand>
        <name>[4Fe-4S] cluster</name>
        <dbReference type="ChEBI" id="CHEBI:49883"/>
        <label>2</label>
        <note>4Fe-4S-substrate</note>
    </ligand>
</feature>
<evidence type="ECO:0000256" key="12">
    <source>
        <dbReference type="HAMAP-Rule" id="MF_01225"/>
    </source>
</evidence>
<dbReference type="SFLD" id="SFLDG01383">
    <property type="entry name" value="cyclic_pyranopterin_phosphate"/>
    <property type="match status" value="1"/>
</dbReference>
<feature type="binding site" evidence="12">
    <location>
        <position position="183"/>
    </location>
    <ligand>
        <name>GTP</name>
        <dbReference type="ChEBI" id="CHEBI:37565"/>
    </ligand>
</feature>
<proteinExistence type="inferred from homology"/>
<feature type="binding site" evidence="12">
    <location>
        <position position="122"/>
    </location>
    <ligand>
        <name>GTP</name>
        <dbReference type="ChEBI" id="CHEBI:37565"/>
    </ligand>
</feature>
<comment type="subunit">
    <text evidence="12">Monomer and homodimer.</text>
</comment>
<evidence type="ECO:0000256" key="3">
    <source>
        <dbReference type="ARBA" id="ARBA00022691"/>
    </source>
</evidence>
<dbReference type="GO" id="GO:0061798">
    <property type="term" value="F:GTP 3',8'-cyclase activity"/>
    <property type="evidence" value="ECO:0007669"/>
    <property type="project" value="UniProtKB-UniRule"/>
</dbReference>
<evidence type="ECO:0000256" key="5">
    <source>
        <dbReference type="ARBA" id="ARBA00022741"/>
    </source>
</evidence>
<keyword evidence="8 12" id="KW-0342">GTP-binding</keyword>
<dbReference type="CDD" id="cd21117">
    <property type="entry name" value="Twitch_MoaA"/>
    <property type="match status" value="1"/>
</dbReference>
<dbReference type="InterPro" id="IPR013483">
    <property type="entry name" value="MoaA"/>
</dbReference>
<dbReference type="InterPro" id="IPR050105">
    <property type="entry name" value="MoCo_biosynth_MoaA/MoaC"/>
</dbReference>
<dbReference type="InterPro" id="IPR013785">
    <property type="entry name" value="Aldolase_TIM"/>
</dbReference>
<dbReference type="HAMAP" id="MF_01225_B">
    <property type="entry name" value="MoaA_B"/>
    <property type="match status" value="1"/>
</dbReference>
<feature type="binding site" evidence="12">
    <location>
        <position position="47"/>
    </location>
    <ligand>
        <name>[4Fe-4S] cluster</name>
        <dbReference type="ChEBI" id="CHEBI:49883"/>
        <label>1</label>
        <note>4Fe-4S-S-AdoMet</note>
    </ligand>
</feature>
<dbReference type="InterPro" id="IPR006638">
    <property type="entry name" value="Elp3/MiaA/NifB-like_rSAM"/>
</dbReference>
<dbReference type="Gene3D" id="3.20.20.70">
    <property type="entry name" value="Aldolase class I"/>
    <property type="match status" value="1"/>
</dbReference>
<keyword evidence="10 12" id="KW-0456">Lyase</keyword>
<gene>
    <name evidence="12 13" type="primary">moaA</name>
    <name evidence="13" type="ORF">GII30_05835</name>
</gene>
<dbReference type="InterPro" id="IPR058240">
    <property type="entry name" value="rSAM_sf"/>
</dbReference>
<dbReference type="UniPathway" id="UPA00344"/>
<sequence>MTITPLGMPPLRRIEASAVPAPADGAGLIDRYGRVVRDLRVSVTDRCNLRCTYCMPADGLDWLGTDAVLTADEFIRVITVAVRDLGVRSVRFTGGEPLLRRDLETIIAGVAALRPRPEIALTTNALGLSRRVDGLVAAGLNRINISLDTVDPERFAQVTRRARLRDVIDGLAAAREAGIGTIKVNAVVPDRSDLARLPELARFCLDNGYQLRIIEQMPLDADHRWSRAQMVTADDILATLRTEFPLTDDTRPRGSAPADTWIVDGFRAADGGPARIGVIASITRPFCGDCDRTRLTADGMVRNCLFANSETDLRSILRGSGGTSTEVDAAIAAAWRINTWDKAPGHGVNDPGFHQPDRPMSAIGG</sequence>
<protein>
    <recommendedName>
        <fullName evidence="1 12">GTP 3',8-cyclase</fullName>
        <ecNumber evidence="1 12">4.1.99.22</ecNumber>
    </recommendedName>
    <alternativeName>
        <fullName evidence="12">Molybdenum cofactor biosynthesis protein A</fullName>
    </alternativeName>
</protein>
<dbReference type="PANTHER" id="PTHR22960">
    <property type="entry name" value="MOLYBDOPTERIN COFACTOR SYNTHESIS PROTEIN A"/>
    <property type="match status" value="1"/>
</dbReference>
<dbReference type="EC" id="4.1.99.22" evidence="1 12"/>
<name>A0A857KHJ3_9ACTN</name>
<evidence type="ECO:0000313" key="13">
    <source>
        <dbReference type="EMBL" id="QHN38758.1"/>
    </source>
</evidence>
<dbReference type="PANTHER" id="PTHR22960:SF0">
    <property type="entry name" value="MOLYBDENUM COFACTOR BIOSYNTHESIS PROTEIN 1"/>
    <property type="match status" value="1"/>
</dbReference>
<dbReference type="SUPFAM" id="SSF102114">
    <property type="entry name" value="Radical SAM enzymes"/>
    <property type="match status" value="1"/>
</dbReference>
<feature type="binding site" evidence="12">
    <location>
        <position position="54"/>
    </location>
    <ligand>
        <name>[4Fe-4S] cluster</name>
        <dbReference type="ChEBI" id="CHEBI:49883"/>
        <label>1</label>
        <note>4Fe-4S-S-AdoMet</note>
    </ligand>
</feature>
<comment type="catalytic activity">
    <reaction evidence="11 12">
        <text>GTP + AH2 + S-adenosyl-L-methionine = (8S)-3',8-cyclo-7,8-dihydroguanosine 5'-triphosphate + 5'-deoxyadenosine + L-methionine + A + H(+)</text>
        <dbReference type="Rhea" id="RHEA:49576"/>
        <dbReference type="ChEBI" id="CHEBI:13193"/>
        <dbReference type="ChEBI" id="CHEBI:15378"/>
        <dbReference type="ChEBI" id="CHEBI:17319"/>
        <dbReference type="ChEBI" id="CHEBI:17499"/>
        <dbReference type="ChEBI" id="CHEBI:37565"/>
        <dbReference type="ChEBI" id="CHEBI:57844"/>
        <dbReference type="ChEBI" id="CHEBI:59789"/>
        <dbReference type="ChEBI" id="CHEBI:131766"/>
        <dbReference type="EC" id="4.1.99.22"/>
    </reaction>
</comment>
<feature type="binding site" evidence="12">
    <location>
        <position position="217"/>
    </location>
    <ligand>
        <name>S-adenosyl-L-methionine</name>
        <dbReference type="ChEBI" id="CHEBI:59789"/>
    </ligand>
</feature>
<feature type="binding site" evidence="12">
    <location>
        <position position="287"/>
    </location>
    <ligand>
        <name>[4Fe-4S] cluster</name>
        <dbReference type="ChEBI" id="CHEBI:49883"/>
        <label>2</label>
        <note>4Fe-4S-substrate</note>
    </ligand>
</feature>
<keyword evidence="7 12" id="KW-0411">Iron-sulfur</keyword>
<evidence type="ECO:0000256" key="8">
    <source>
        <dbReference type="ARBA" id="ARBA00023134"/>
    </source>
</evidence>
<evidence type="ECO:0000256" key="9">
    <source>
        <dbReference type="ARBA" id="ARBA00023150"/>
    </source>
</evidence>
<dbReference type="GO" id="GO:0046872">
    <property type="term" value="F:metal ion binding"/>
    <property type="evidence" value="ECO:0007669"/>
    <property type="project" value="UniProtKB-KW"/>
</dbReference>
<dbReference type="GO" id="GO:1904047">
    <property type="term" value="F:S-adenosyl-L-methionine binding"/>
    <property type="evidence" value="ECO:0007669"/>
    <property type="project" value="UniProtKB-UniRule"/>
</dbReference>
<dbReference type="NCBIfam" id="TIGR02666">
    <property type="entry name" value="moaA"/>
    <property type="match status" value="1"/>
</dbReference>
<feature type="binding site" evidence="12">
    <location>
        <position position="51"/>
    </location>
    <ligand>
        <name>[4Fe-4S] cluster</name>
        <dbReference type="ChEBI" id="CHEBI:49883"/>
        <label>1</label>
        <note>4Fe-4S-S-AdoMet</note>
    </ligand>
</feature>
<keyword evidence="3 12" id="KW-0949">S-adenosyl-L-methionine</keyword>
<evidence type="ECO:0000256" key="2">
    <source>
        <dbReference type="ARBA" id="ARBA00022485"/>
    </source>
</evidence>
<feature type="binding site" evidence="12">
    <location>
        <begin position="292"/>
        <end position="294"/>
    </location>
    <ligand>
        <name>GTP</name>
        <dbReference type="ChEBI" id="CHEBI:37565"/>
    </ligand>
</feature>
<dbReference type="InterPro" id="IPR040064">
    <property type="entry name" value="MoaA-like"/>
</dbReference>
<accession>A0A857KHJ3</accession>
<keyword evidence="4 12" id="KW-0479">Metal-binding</keyword>
<dbReference type="SFLD" id="SFLDG01386">
    <property type="entry name" value="main_SPASM_domain-containing"/>
    <property type="match status" value="1"/>
</dbReference>
<dbReference type="Pfam" id="PF06463">
    <property type="entry name" value="Mob_synth_C"/>
    <property type="match status" value="1"/>
</dbReference>
<keyword evidence="9 12" id="KW-0501">Molybdenum cofactor biosynthesis</keyword>
<dbReference type="InterPro" id="IPR010505">
    <property type="entry name" value="MoaA_twitch"/>
</dbReference>
<feature type="binding site" evidence="12">
    <location>
        <position position="53"/>
    </location>
    <ligand>
        <name>S-adenosyl-L-methionine</name>
        <dbReference type="ChEBI" id="CHEBI:59789"/>
    </ligand>
</feature>
<feature type="binding site" evidence="12">
    <location>
        <position position="95"/>
    </location>
    <ligand>
        <name>S-adenosyl-L-methionine</name>
        <dbReference type="ChEBI" id="CHEBI:59789"/>
    </ligand>
</feature>
<keyword evidence="5 12" id="KW-0547">Nucleotide-binding</keyword>
<feature type="binding site" evidence="12">
    <location>
        <position position="91"/>
    </location>
    <ligand>
        <name>GTP</name>
        <dbReference type="ChEBI" id="CHEBI:37565"/>
    </ligand>
</feature>
<dbReference type="SFLD" id="SFLDG01067">
    <property type="entry name" value="SPASM/twitch_domain_containing"/>
    <property type="match status" value="1"/>
</dbReference>
<dbReference type="GO" id="GO:0051539">
    <property type="term" value="F:4 iron, 4 sulfur cluster binding"/>
    <property type="evidence" value="ECO:0007669"/>
    <property type="project" value="UniProtKB-UniRule"/>
</dbReference>
<dbReference type="GO" id="GO:0006777">
    <property type="term" value="P:Mo-molybdopterin cofactor biosynthetic process"/>
    <property type="evidence" value="ECO:0007669"/>
    <property type="project" value="UniProtKB-UniRule"/>
</dbReference>